<reference evidence="3 4" key="1">
    <citation type="submission" date="2024-03" db="EMBL/GenBank/DDBJ databases">
        <title>Complete genome sequence of the green alga Chloropicon roscoffensis RCC1871.</title>
        <authorList>
            <person name="Lemieux C."/>
            <person name="Pombert J.-F."/>
            <person name="Otis C."/>
            <person name="Turmel M."/>
        </authorList>
    </citation>
    <scope>NUCLEOTIDE SEQUENCE [LARGE SCALE GENOMIC DNA]</scope>
    <source>
        <strain evidence="3 4">RCC1871</strain>
    </source>
</reference>
<dbReference type="CDD" id="cd00201">
    <property type="entry name" value="WW"/>
    <property type="match status" value="1"/>
</dbReference>
<dbReference type="EMBL" id="CP151516">
    <property type="protein sequence ID" value="WZN66702.1"/>
    <property type="molecule type" value="Genomic_DNA"/>
</dbReference>
<feature type="region of interest" description="Disordered" evidence="1">
    <location>
        <begin position="138"/>
        <end position="165"/>
    </location>
</feature>
<feature type="domain" description="WW" evidence="2">
    <location>
        <begin position="3"/>
        <end position="36"/>
    </location>
</feature>
<sequence length="516" mass="57086">MSDELPEGWEEYTTDDGEVYYFHVDSGTTTWDRPGEEAEAEEDDGGQYEEEAAEEEGGGEVDSFMTSSVAAEDRATAGNGAAARAAPTTSYNYTQVPRYMAPKGPAVMGKKQASKLEGKSQFAESMRLLREGGIFTDYQEQQQEEAAPEEEAPIKRRGRGDSQFRSSLSALYNHWDKQKDELDSLAYNPDTHAGGSRAPRAAGGAHETVPEGDEEGDDGDLADFLHADDGDAEDGEGVGQESSMPSVDSEEMQNMMAANSLVPADKIPFVSPHWSAVTFNLVVFICYEENQQTIELPLFDIGNNLQIGKAVLSWDGLFLQHPLENLSLQISYDKVIFRTISTNVQTQEFFVDLTMEGDFESVRGIPTVKWWTGNVLEMRCCCANSLDAENFAKSLRSVCELIGRHRKEELELDKMRTSKIAQASRSIVSQSQQFVDPKNRRRTLTNADAGAQQAMKLALEDEDDGEEQPAASGQDEMVMSDELMNMLSVSGEQPASQSPKSEKKKKGKLSFFRRKK</sequence>
<protein>
    <submittedName>
        <fullName evidence="3">WW domain-containing protein</fullName>
    </submittedName>
</protein>
<dbReference type="Proteomes" id="UP001472866">
    <property type="component" value="Chromosome 16"/>
</dbReference>
<feature type="compositionally biased region" description="Polar residues" evidence="1">
    <location>
        <begin position="487"/>
        <end position="499"/>
    </location>
</feature>
<feature type="compositionally biased region" description="Low complexity" evidence="1">
    <location>
        <begin position="76"/>
        <end position="86"/>
    </location>
</feature>
<feature type="region of interest" description="Disordered" evidence="1">
    <location>
        <begin position="458"/>
        <end position="516"/>
    </location>
</feature>
<proteinExistence type="predicted"/>
<evidence type="ECO:0000259" key="2">
    <source>
        <dbReference type="PROSITE" id="PS50020"/>
    </source>
</evidence>
<feature type="region of interest" description="Disordered" evidence="1">
    <location>
        <begin position="26"/>
        <end position="95"/>
    </location>
</feature>
<feature type="compositionally biased region" description="Acidic residues" evidence="1">
    <location>
        <begin position="210"/>
        <end position="221"/>
    </location>
</feature>
<dbReference type="InterPro" id="IPR036020">
    <property type="entry name" value="WW_dom_sf"/>
</dbReference>
<feature type="region of interest" description="Disordered" evidence="1">
    <location>
        <begin position="185"/>
        <end position="250"/>
    </location>
</feature>
<gene>
    <name evidence="3" type="ORF">HKI87_16g82720</name>
</gene>
<feature type="compositionally biased region" description="Low complexity" evidence="1">
    <location>
        <begin position="193"/>
        <end position="205"/>
    </location>
</feature>
<feature type="compositionally biased region" description="Basic residues" evidence="1">
    <location>
        <begin position="502"/>
        <end position="516"/>
    </location>
</feature>
<feature type="compositionally biased region" description="Acidic residues" evidence="1">
    <location>
        <begin position="142"/>
        <end position="151"/>
    </location>
</feature>
<accession>A0AAX4PKM6</accession>
<organism evidence="3 4">
    <name type="scientific">Chloropicon roscoffensis</name>
    <dbReference type="NCBI Taxonomy" id="1461544"/>
    <lineage>
        <taxon>Eukaryota</taxon>
        <taxon>Viridiplantae</taxon>
        <taxon>Chlorophyta</taxon>
        <taxon>Chloropicophyceae</taxon>
        <taxon>Chloropicales</taxon>
        <taxon>Chloropicaceae</taxon>
        <taxon>Chloropicon</taxon>
    </lineage>
</organism>
<dbReference type="InterPro" id="IPR001202">
    <property type="entry name" value="WW_dom"/>
</dbReference>
<evidence type="ECO:0000313" key="4">
    <source>
        <dbReference type="Proteomes" id="UP001472866"/>
    </source>
</evidence>
<evidence type="ECO:0000256" key="1">
    <source>
        <dbReference type="SAM" id="MobiDB-lite"/>
    </source>
</evidence>
<dbReference type="PROSITE" id="PS01159">
    <property type="entry name" value="WW_DOMAIN_1"/>
    <property type="match status" value="1"/>
</dbReference>
<keyword evidence="4" id="KW-1185">Reference proteome</keyword>
<evidence type="ECO:0000313" key="3">
    <source>
        <dbReference type="EMBL" id="WZN66702.1"/>
    </source>
</evidence>
<name>A0AAX4PKM6_9CHLO</name>
<dbReference type="Pfam" id="PF00397">
    <property type="entry name" value="WW"/>
    <property type="match status" value="1"/>
</dbReference>
<dbReference type="SUPFAM" id="SSF51045">
    <property type="entry name" value="WW domain"/>
    <property type="match status" value="1"/>
</dbReference>
<feature type="compositionally biased region" description="Acidic residues" evidence="1">
    <location>
        <begin position="37"/>
        <end position="59"/>
    </location>
</feature>
<dbReference type="Gene3D" id="2.20.70.10">
    <property type="match status" value="1"/>
</dbReference>
<dbReference type="PROSITE" id="PS50020">
    <property type="entry name" value="WW_DOMAIN_2"/>
    <property type="match status" value="1"/>
</dbReference>
<dbReference type="SMART" id="SM00456">
    <property type="entry name" value="WW"/>
    <property type="match status" value="1"/>
</dbReference>
<dbReference type="AlphaFoldDB" id="A0AAX4PKM6"/>